<dbReference type="AlphaFoldDB" id="A0A2M6WE22"/>
<dbReference type="EMBL" id="PFBJ01000013">
    <property type="protein sequence ID" value="PIT91051.1"/>
    <property type="molecule type" value="Genomic_DNA"/>
</dbReference>
<dbReference type="InterPro" id="IPR019079">
    <property type="entry name" value="Capsule_synth_CapA"/>
</dbReference>
<dbReference type="InterPro" id="IPR029052">
    <property type="entry name" value="Metallo-depent_PP-like"/>
</dbReference>
<dbReference type="PANTHER" id="PTHR33393">
    <property type="entry name" value="POLYGLUTAMINE SYNTHESIS ACCESSORY PROTEIN RV0574C-RELATED"/>
    <property type="match status" value="1"/>
</dbReference>
<sequence length="300" mass="33466">MRTAFFVVIAVVAISYPLATVSDFASFGTPKAEVLFVGDIMFDRSVREVAEREGNDFIFSCIANVFNRHDAVVANLEGPITHFSSKSIGSVIGSPENYTFTFPLSLAQTLRRHNVRAVSLGNNHTSNFGREGVEETRAALESAGVAYFGDPFDFYKTSTLLRVHGVSFVLVSFNEFGGSVKDTLSHIRAWSDTVPVIVFAHWGNEYEETSAARQREWARQFVDAGADLVVGAHPHVIQESEEYKGVPIYYSLGNFIMDQYWMESVRTGLVLSVVLTKDGVEKISEQKVELRRDRRTCLVE</sequence>
<evidence type="ECO:0000256" key="1">
    <source>
        <dbReference type="ARBA" id="ARBA00005662"/>
    </source>
</evidence>
<feature type="domain" description="Capsule synthesis protein CapA" evidence="3">
    <location>
        <begin position="33"/>
        <end position="259"/>
    </location>
</feature>
<dbReference type="SMART" id="SM00854">
    <property type="entry name" value="PGA_cap"/>
    <property type="match status" value="1"/>
</dbReference>
<evidence type="ECO:0000256" key="2">
    <source>
        <dbReference type="SAM" id="SignalP"/>
    </source>
</evidence>
<name>A0A2M6WE22_9BACT</name>
<gene>
    <name evidence="4" type="ORF">COU17_02695</name>
</gene>
<dbReference type="InterPro" id="IPR052169">
    <property type="entry name" value="CW_Biosynth-Accessory"/>
</dbReference>
<protein>
    <recommendedName>
        <fullName evidence="3">Capsule synthesis protein CapA domain-containing protein</fullName>
    </recommendedName>
</protein>
<comment type="caution">
    <text evidence="4">The sequence shown here is derived from an EMBL/GenBank/DDBJ whole genome shotgun (WGS) entry which is preliminary data.</text>
</comment>
<reference evidence="5" key="1">
    <citation type="submission" date="2017-09" db="EMBL/GenBank/DDBJ databases">
        <title>Depth-based differentiation of microbial function through sediment-hosted aquifers and enrichment of novel symbionts in the deep terrestrial subsurface.</title>
        <authorList>
            <person name="Probst A.J."/>
            <person name="Ladd B."/>
            <person name="Jarett J.K."/>
            <person name="Geller-Mcgrath D.E."/>
            <person name="Sieber C.M.K."/>
            <person name="Emerson J.B."/>
            <person name="Anantharaman K."/>
            <person name="Thomas B.C."/>
            <person name="Malmstrom R."/>
            <person name="Stieglmeier M."/>
            <person name="Klingl A."/>
            <person name="Woyke T."/>
            <person name="Ryan C.M."/>
            <person name="Banfield J.F."/>
        </authorList>
    </citation>
    <scope>NUCLEOTIDE SEQUENCE [LARGE SCALE GENOMIC DNA]</scope>
</reference>
<dbReference type="CDD" id="cd07381">
    <property type="entry name" value="MPP_CapA"/>
    <property type="match status" value="1"/>
</dbReference>
<feature type="chain" id="PRO_5014649919" description="Capsule synthesis protein CapA domain-containing protein" evidence="2">
    <location>
        <begin position="20"/>
        <end position="300"/>
    </location>
</feature>
<proteinExistence type="inferred from homology"/>
<keyword evidence="2" id="KW-0732">Signal</keyword>
<feature type="signal peptide" evidence="2">
    <location>
        <begin position="1"/>
        <end position="19"/>
    </location>
</feature>
<dbReference type="Proteomes" id="UP000228809">
    <property type="component" value="Unassembled WGS sequence"/>
</dbReference>
<dbReference type="SUPFAM" id="SSF56300">
    <property type="entry name" value="Metallo-dependent phosphatases"/>
    <property type="match status" value="1"/>
</dbReference>
<evidence type="ECO:0000313" key="5">
    <source>
        <dbReference type="Proteomes" id="UP000228809"/>
    </source>
</evidence>
<organism evidence="4 5">
    <name type="scientific">Candidatus Kaiserbacteria bacterium CG10_big_fil_rev_8_21_14_0_10_49_17</name>
    <dbReference type="NCBI Taxonomy" id="1974609"/>
    <lineage>
        <taxon>Bacteria</taxon>
        <taxon>Candidatus Kaiseribacteriota</taxon>
    </lineage>
</organism>
<evidence type="ECO:0000313" key="4">
    <source>
        <dbReference type="EMBL" id="PIT91051.1"/>
    </source>
</evidence>
<evidence type="ECO:0000259" key="3">
    <source>
        <dbReference type="SMART" id="SM00854"/>
    </source>
</evidence>
<dbReference type="Gene3D" id="3.60.21.10">
    <property type="match status" value="1"/>
</dbReference>
<dbReference type="Pfam" id="PF09587">
    <property type="entry name" value="PGA_cap"/>
    <property type="match status" value="1"/>
</dbReference>
<dbReference type="PANTHER" id="PTHR33393:SF13">
    <property type="entry name" value="PGA BIOSYNTHESIS PROTEIN CAPA"/>
    <property type="match status" value="1"/>
</dbReference>
<accession>A0A2M6WE22</accession>
<comment type="similarity">
    <text evidence="1">Belongs to the CapA family.</text>
</comment>